<evidence type="ECO:0000313" key="2">
    <source>
        <dbReference type="EMBL" id="SPQ98882.1"/>
    </source>
</evidence>
<organism evidence="2 3">
    <name type="scientific">Plasmodiophora brassicae</name>
    <name type="common">Clubroot disease agent</name>
    <dbReference type="NCBI Taxonomy" id="37360"/>
    <lineage>
        <taxon>Eukaryota</taxon>
        <taxon>Sar</taxon>
        <taxon>Rhizaria</taxon>
        <taxon>Endomyxa</taxon>
        <taxon>Phytomyxea</taxon>
        <taxon>Plasmodiophorida</taxon>
        <taxon>Plasmodiophoridae</taxon>
        <taxon>Plasmodiophora</taxon>
    </lineage>
</organism>
<evidence type="ECO:0000256" key="1">
    <source>
        <dbReference type="SAM" id="Phobius"/>
    </source>
</evidence>
<feature type="transmembrane region" description="Helical" evidence="1">
    <location>
        <begin position="148"/>
        <end position="177"/>
    </location>
</feature>
<geneLocation type="mitochondrion" evidence="2"/>
<feature type="transmembrane region" description="Helical" evidence="1">
    <location>
        <begin position="92"/>
        <end position="110"/>
    </location>
</feature>
<dbReference type="Proteomes" id="UP000290189">
    <property type="component" value="Unassembled WGS sequence"/>
</dbReference>
<feature type="transmembrane region" description="Helical" evidence="1">
    <location>
        <begin position="6"/>
        <end position="26"/>
    </location>
</feature>
<dbReference type="AlphaFoldDB" id="A0A3P3YFG2"/>
<feature type="transmembrane region" description="Helical" evidence="1">
    <location>
        <begin position="68"/>
        <end position="85"/>
    </location>
</feature>
<accession>A0A3P3YFG2</accession>
<gene>
    <name evidence="2" type="ORF">PLBR_LOCUS6097</name>
</gene>
<reference evidence="2 3" key="1">
    <citation type="submission" date="2018-03" db="EMBL/GenBank/DDBJ databases">
        <authorList>
            <person name="Fogelqvist J."/>
        </authorList>
    </citation>
    <scope>NUCLEOTIDE SEQUENCE [LARGE SCALE GENOMIC DNA]</scope>
</reference>
<name>A0A3P3YFG2_PLABS</name>
<keyword evidence="1" id="KW-0812">Transmembrane</keyword>
<feature type="transmembrane region" description="Helical" evidence="1">
    <location>
        <begin position="116"/>
        <end position="136"/>
    </location>
</feature>
<keyword evidence="1" id="KW-0472">Membrane</keyword>
<feature type="transmembrane region" description="Helical" evidence="1">
    <location>
        <begin position="38"/>
        <end position="56"/>
    </location>
</feature>
<keyword evidence="1" id="KW-1133">Transmembrane helix</keyword>
<dbReference type="EMBL" id="OVEO01000010">
    <property type="protein sequence ID" value="SPQ98882.1"/>
    <property type="molecule type" value="Genomic_DNA"/>
</dbReference>
<keyword evidence="2" id="KW-0496">Mitochondrion</keyword>
<protein>
    <submittedName>
        <fullName evidence="2">Uncharacterized protein</fullName>
    </submittedName>
</protein>
<evidence type="ECO:0000313" key="3">
    <source>
        <dbReference type="Proteomes" id="UP000290189"/>
    </source>
</evidence>
<proteinExistence type="predicted"/>
<sequence>MLSGMVLPAGTLIGIDAVAAVALASLSAMTARRLSGPPLIPVTACIAAALYTLVAIESVLAPLSAPALIQHPFLVPFIVVPLIVMDLAARRPVLAAMLTATGLFLCQVSAAPPANASAVASAAVAASCLVGAIVIAKPTKTLGVVLGSYAAVVAVGAFQPVAVVVPVVVVLTTVFAASSGKNGKTTTIIVKAAMARQSETVKEIEEEDEEDGEVQRGSSIAVKEDAMFHVGGDSPPPSPRVHGRSFSLPQSLYSEGYLSEDLSSSSGEDEVDDGYLQEVISATEETLQRIESRSKIIGEPDVKPLGRLVPVGVAFDRQPA</sequence>